<name>A0A0R3RWR4_9BILA</name>
<dbReference type="AlphaFoldDB" id="A0A0R3RWR4"/>
<accession>A0A0R3RWR4</accession>
<proteinExistence type="predicted"/>
<sequence>MKCYACTTIDGDGFLDNIRGCSWKKWFENIRFVPKMKECADKFNVGF</sequence>
<dbReference type="WBParaSite" id="EEL_0000661701-mRNA-1">
    <property type="protein sequence ID" value="EEL_0000661701-mRNA-1"/>
    <property type="gene ID" value="EEL_0000661701"/>
</dbReference>
<reference evidence="2" key="1">
    <citation type="submission" date="2017-02" db="UniProtKB">
        <authorList>
            <consortium name="WormBaseParasite"/>
        </authorList>
    </citation>
    <scope>IDENTIFICATION</scope>
</reference>
<organism evidence="1 2">
    <name type="scientific">Elaeophora elaphi</name>
    <dbReference type="NCBI Taxonomy" id="1147741"/>
    <lineage>
        <taxon>Eukaryota</taxon>
        <taxon>Metazoa</taxon>
        <taxon>Ecdysozoa</taxon>
        <taxon>Nematoda</taxon>
        <taxon>Chromadorea</taxon>
        <taxon>Rhabditida</taxon>
        <taxon>Spirurina</taxon>
        <taxon>Spiruromorpha</taxon>
        <taxon>Filarioidea</taxon>
        <taxon>Onchocercidae</taxon>
        <taxon>Elaeophora</taxon>
    </lineage>
</organism>
<dbReference type="Proteomes" id="UP000050640">
    <property type="component" value="Unplaced"/>
</dbReference>
<evidence type="ECO:0000313" key="2">
    <source>
        <dbReference type="WBParaSite" id="EEL_0000661701-mRNA-1"/>
    </source>
</evidence>
<protein>
    <submittedName>
        <fullName evidence="2">DUF1848 family protein</fullName>
    </submittedName>
</protein>
<keyword evidence="1" id="KW-1185">Reference proteome</keyword>
<evidence type="ECO:0000313" key="1">
    <source>
        <dbReference type="Proteomes" id="UP000050640"/>
    </source>
</evidence>